<dbReference type="InterPro" id="IPR036397">
    <property type="entry name" value="RNaseH_sf"/>
</dbReference>
<dbReference type="eggNOG" id="COG2176">
    <property type="taxonomic scope" value="Bacteria"/>
</dbReference>
<protein>
    <submittedName>
        <fullName evidence="4">Excinuclease ABC subunit C</fullName>
    </submittedName>
</protein>
<dbReference type="GO" id="GO:0004527">
    <property type="term" value="F:exonuclease activity"/>
    <property type="evidence" value="ECO:0007669"/>
    <property type="project" value="UniProtKB-ARBA"/>
</dbReference>
<comment type="subunit">
    <text evidence="2">DNA polymerase III contains a core (composed of alpha, epsilon and theta chains) that associates with a tau subunit. This core dimerizes to form the POLIII' complex. PolIII' associates with the gamma complex (composed of gamma, delta, delta', psi and chi chains) and with the beta chain to form the complete DNA polymerase III complex.</text>
</comment>
<reference evidence="4 5" key="1">
    <citation type="submission" date="2017-07" db="EMBL/GenBank/DDBJ databases">
        <title>Genome Sequence of Arenibacter algicola Strain SMS7 Isolated from a culture of the Diatom Skeletonema marinoi.</title>
        <authorList>
            <person name="Topel M."/>
            <person name="Pinder M.I.M."/>
            <person name="Johansson O.N."/>
            <person name="Kourtchenko O."/>
            <person name="Godhe A."/>
            <person name="Clarke A.K."/>
        </authorList>
    </citation>
    <scope>NUCLEOTIDE SEQUENCE [LARGE SCALE GENOMIC DNA]</scope>
    <source>
        <strain evidence="4 5">SMS7</strain>
    </source>
</reference>
<dbReference type="EMBL" id="CP022515">
    <property type="protein sequence ID" value="ASO06612.1"/>
    <property type="molecule type" value="Genomic_DNA"/>
</dbReference>
<dbReference type="Proteomes" id="UP000204551">
    <property type="component" value="Chromosome"/>
</dbReference>
<dbReference type="GO" id="GO:0003676">
    <property type="term" value="F:nucleic acid binding"/>
    <property type="evidence" value="ECO:0007669"/>
    <property type="project" value="InterPro"/>
</dbReference>
<dbReference type="SUPFAM" id="SSF82771">
    <property type="entry name" value="GIY-YIG endonuclease"/>
    <property type="match status" value="1"/>
</dbReference>
<dbReference type="CDD" id="cd10434">
    <property type="entry name" value="GIY-YIG_UvrC_Cho"/>
    <property type="match status" value="1"/>
</dbReference>
<dbReference type="PROSITE" id="PS50164">
    <property type="entry name" value="GIY_YIG"/>
    <property type="match status" value="1"/>
</dbReference>
<dbReference type="GO" id="GO:0006289">
    <property type="term" value="P:nucleotide-excision repair"/>
    <property type="evidence" value="ECO:0007669"/>
    <property type="project" value="InterPro"/>
</dbReference>
<evidence type="ECO:0000256" key="1">
    <source>
        <dbReference type="ARBA" id="ARBA00025483"/>
    </source>
</evidence>
<dbReference type="SMART" id="SM00465">
    <property type="entry name" value="GIYc"/>
    <property type="match status" value="1"/>
</dbReference>
<evidence type="ECO:0000313" key="5">
    <source>
        <dbReference type="Proteomes" id="UP000204551"/>
    </source>
</evidence>
<dbReference type="AlphaFoldDB" id="A0A221UZ49"/>
<dbReference type="Pfam" id="PF00929">
    <property type="entry name" value="RNase_T"/>
    <property type="match status" value="1"/>
</dbReference>
<sequence length="477" mass="54130">MYAIVETETTGLRGEDNRITEICILVHDGESVVKEFSSLINPEVSIKYRVSRRNGISNDKVNNAPKFYELAKEIVELTQDCIFISHHVNFNFNGIKNELASLGGEYKRKKISTLRLSRKLIPGQQSYSLRAMCNHLGINVVHVQTAKDKAEATVGLLEKLWAMDTDGVFNFMLGPKSGQAGVPPQWPRSVVTSLPNVTGVYYFKNAQGKIIYVGKAKDIKQRVLSHLYSKAHKEMRLCFETAHIDYTHTGSELVALLLESDEIKKHLPKFNRAQKRIGYRYGIGARMDKNGITNLFYDRLGNIKSPLACFYNQGECKAFLEELCETYGLCPRFCSLQHISGACFHFHIKKCHGICRDLETVEAYNKRVENALMPTADDNNTYIIKTAGRKANEKSVIVVENGVYKGYGYIPGKKVFGSFTEYNKYIIPMVDNNDVQKILRRYLRRWGGKSILINNPDEVPIHSEVPKLHLISYKLEG</sequence>
<evidence type="ECO:0000313" key="4">
    <source>
        <dbReference type="EMBL" id="ASO06612.1"/>
    </source>
</evidence>
<dbReference type="CDD" id="cd06127">
    <property type="entry name" value="DEDDh"/>
    <property type="match status" value="1"/>
</dbReference>
<dbReference type="InterPro" id="IPR000305">
    <property type="entry name" value="GIY-YIG_endonuc"/>
</dbReference>
<comment type="function">
    <text evidence="1">DNA polymerase III is a complex, multichain enzyme responsible for most of the replicative synthesis in bacteria. The epsilon subunit contain the editing function and is a proofreading 3'-5' exonuclease.</text>
</comment>
<dbReference type="InterPro" id="IPR035901">
    <property type="entry name" value="GIY-YIG_endonuc_sf"/>
</dbReference>
<dbReference type="InterPro" id="IPR012337">
    <property type="entry name" value="RNaseH-like_sf"/>
</dbReference>
<evidence type="ECO:0000259" key="3">
    <source>
        <dbReference type="PROSITE" id="PS50164"/>
    </source>
</evidence>
<dbReference type="FunFam" id="3.30.420.10:FF:000045">
    <property type="entry name" value="3'-5' exonuclease DinG"/>
    <property type="match status" value="1"/>
</dbReference>
<dbReference type="InterPro" id="IPR047296">
    <property type="entry name" value="GIY-YIG_UvrC_Cho"/>
</dbReference>
<dbReference type="STRING" id="616991.GCA_000733925_01500"/>
<dbReference type="PANTHER" id="PTHR30562">
    <property type="entry name" value="UVRC/OXIDOREDUCTASE"/>
    <property type="match status" value="1"/>
</dbReference>
<organism evidence="4 5">
    <name type="scientific">Arenibacter algicola</name>
    <dbReference type="NCBI Taxonomy" id="616991"/>
    <lineage>
        <taxon>Bacteria</taxon>
        <taxon>Pseudomonadati</taxon>
        <taxon>Bacteroidota</taxon>
        <taxon>Flavobacteriia</taxon>
        <taxon>Flavobacteriales</taxon>
        <taxon>Flavobacteriaceae</taxon>
        <taxon>Arenibacter</taxon>
    </lineage>
</organism>
<dbReference type="GO" id="GO:0009380">
    <property type="term" value="C:excinuclease repair complex"/>
    <property type="evidence" value="ECO:0007669"/>
    <property type="project" value="TreeGrafter"/>
</dbReference>
<dbReference type="RefSeq" id="WP_093979061.1">
    <property type="nucleotide sequence ID" value="NZ_CP022515.1"/>
</dbReference>
<dbReference type="Gene3D" id="3.40.1440.10">
    <property type="entry name" value="GIY-YIG endonuclease"/>
    <property type="match status" value="1"/>
</dbReference>
<proteinExistence type="predicted"/>
<name>A0A221UZ49_9FLAO</name>
<dbReference type="SUPFAM" id="SSF53098">
    <property type="entry name" value="Ribonuclease H-like"/>
    <property type="match status" value="1"/>
</dbReference>
<accession>A0A221UZ49</accession>
<dbReference type="Gene3D" id="3.30.420.10">
    <property type="entry name" value="Ribonuclease H-like superfamily/Ribonuclease H"/>
    <property type="match status" value="1"/>
</dbReference>
<dbReference type="PANTHER" id="PTHR30562:SF1">
    <property type="entry name" value="UVRABC SYSTEM PROTEIN C"/>
    <property type="match status" value="1"/>
</dbReference>
<dbReference type="InterPro" id="IPR013520">
    <property type="entry name" value="Ribonucl_H"/>
</dbReference>
<dbReference type="eggNOG" id="COG0322">
    <property type="taxonomic scope" value="Bacteria"/>
</dbReference>
<dbReference type="InterPro" id="IPR050066">
    <property type="entry name" value="UvrABC_protein_C"/>
</dbReference>
<dbReference type="KEGG" id="aalg:AREALGSMS7_03185"/>
<dbReference type="Pfam" id="PF01541">
    <property type="entry name" value="GIY-YIG"/>
    <property type="match status" value="1"/>
</dbReference>
<feature type="domain" description="GIY-YIG" evidence="3">
    <location>
        <begin position="196"/>
        <end position="272"/>
    </location>
</feature>
<dbReference type="SMART" id="SM00479">
    <property type="entry name" value="EXOIII"/>
    <property type="match status" value="1"/>
</dbReference>
<gene>
    <name evidence="4" type="ORF">AREALGSMS7_03185</name>
</gene>
<evidence type="ECO:0000256" key="2">
    <source>
        <dbReference type="ARBA" id="ARBA00026073"/>
    </source>
</evidence>